<comment type="caution">
    <text evidence="4">The sequence shown here is derived from an EMBL/GenBank/DDBJ whole genome shotgun (WGS) entry which is preliminary data.</text>
</comment>
<keyword evidence="5" id="KW-1185">Reference proteome</keyword>
<dbReference type="PANTHER" id="PTHR38764">
    <property type="entry name" value="ACYL CARRIER PROTEIN PHOSPHODIESTERASE"/>
    <property type="match status" value="1"/>
</dbReference>
<evidence type="ECO:0000313" key="5">
    <source>
        <dbReference type="Proteomes" id="UP000650424"/>
    </source>
</evidence>
<name>A0ABR6ZSH4_9BURK</name>
<organism evidence="4 5">
    <name type="scientific">Undibacterium hunanense</name>
    <dbReference type="NCBI Taxonomy" id="2762292"/>
    <lineage>
        <taxon>Bacteria</taxon>
        <taxon>Pseudomonadati</taxon>
        <taxon>Pseudomonadota</taxon>
        <taxon>Betaproteobacteria</taxon>
        <taxon>Burkholderiales</taxon>
        <taxon>Oxalobacteraceae</taxon>
        <taxon>Undibacterium</taxon>
    </lineage>
</organism>
<dbReference type="PIRSF" id="PIRSF011489">
    <property type="entry name" value="DUF479"/>
    <property type="match status" value="1"/>
</dbReference>
<evidence type="ECO:0000256" key="2">
    <source>
        <dbReference type="ARBA" id="ARBA00022801"/>
    </source>
</evidence>
<accession>A0ABR6ZSH4</accession>
<gene>
    <name evidence="4" type="ORF">H8L32_13430</name>
</gene>
<evidence type="ECO:0000256" key="1">
    <source>
        <dbReference type="ARBA" id="ARBA00022516"/>
    </source>
</evidence>
<dbReference type="EMBL" id="JACOGF010000006">
    <property type="protein sequence ID" value="MBC3918488.1"/>
    <property type="molecule type" value="Genomic_DNA"/>
</dbReference>
<evidence type="ECO:0000313" key="4">
    <source>
        <dbReference type="EMBL" id="MBC3918488.1"/>
    </source>
</evidence>
<dbReference type="Proteomes" id="UP000650424">
    <property type="component" value="Unassembled WGS sequence"/>
</dbReference>
<dbReference type="RefSeq" id="WP_186947748.1">
    <property type="nucleotide sequence ID" value="NZ_JACOGF010000006.1"/>
</dbReference>
<proteinExistence type="predicted"/>
<dbReference type="InterPro" id="IPR007431">
    <property type="entry name" value="ACP_PD"/>
</dbReference>
<reference evidence="4 5" key="1">
    <citation type="submission" date="2020-08" db="EMBL/GenBank/DDBJ databases">
        <title>Novel species isolated from subtropical streams in China.</title>
        <authorList>
            <person name="Lu H."/>
        </authorList>
    </citation>
    <scope>NUCLEOTIDE SEQUENCE [LARGE SCALE GENOMIC DNA]</scope>
    <source>
        <strain evidence="4 5">CY18W</strain>
    </source>
</reference>
<keyword evidence="3" id="KW-0443">Lipid metabolism</keyword>
<evidence type="ECO:0000256" key="3">
    <source>
        <dbReference type="ARBA" id="ARBA00023098"/>
    </source>
</evidence>
<dbReference type="PANTHER" id="PTHR38764:SF1">
    <property type="entry name" value="ACYL CARRIER PROTEIN PHOSPHODIESTERASE"/>
    <property type="match status" value="1"/>
</dbReference>
<keyword evidence="1" id="KW-0444">Lipid biosynthesis</keyword>
<keyword evidence="2" id="KW-0378">Hydrolase</keyword>
<dbReference type="Pfam" id="PF04336">
    <property type="entry name" value="ACP_PD"/>
    <property type="match status" value="1"/>
</dbReference>
<sequence length="205" mass="23373">MNYLAHIFLAQQSDQAMLGALLGDFVKASDTARYALPIQTDIILHRKIDSYTDSHPLVLDARRLFQPQHRRYAGILLDVFYDHVLSQHWSRYSDAPMQDLIARFYTALQAHESILPDRLQRALPYMVSQDWLGSYQNFAGVDIALRRVSQRLSRNGHLLREGIADLETHHAALSAGFLEFFPELIAYVAEQRQNGALVLPSPVVM</sequence>
<protein>
    <submittedName>
        <fullName evidence="4">DUF479 domain-containing protein</fullName>
    </submittedName>
</protein>